<reference evidence="3" key="1">
    <citation type="journal article" date="2023" name="Mol. Plant Microbe Interact.">
        <title>Elucidating the Obligate Nature and Biological Capacity of an Invasive Fungal Corn Pathogen.</title>
        <authorList>
            <person name="MacCready J.S."/>
            <person name="Roggenkamp E.M."/>
            <person name="Gdanetz K."/>
            <person name="Chilvers M.I."/>
        </authorList>
    </citation>
    <scope>NUCLEOTIDE SEQUENCE</scope>
    <source>
        <strain evidence="3">PM02</strain>
    </source>
</reference>
<keyword evidence="2" id="KW-0732">Signal</keyword>
<organism evidence="3 4">
    <name type="scientific">Phyllachora maydis</name>
    <dbReference type="NCBI Taxonomy" id="1825666"/>
    <lineage>
        <taxon>Eukaryota</taxon>
        <taxon>Fungi</taxon>
        <taxon>Dikarya</taxon>
        <taxon>Ascomycota</taxon>
        <taxon>Pezizomycotina</taxon>
        <taxon>Sordariomycetes</taxon>
        <taxon>Sordariomycetidae</taxon>
        <taxon>Phyllachorales</taxon>
        <taxon>Phyllachoraceae</taxon>
        <taxon>Phyllachora</taxon>
    </lineage>
</organism>
<dbReference type="AlphaFoldDB" id="A0AAD9I0Z6"/>
<keyword evidence="4" id="KW-1185">Reference proteome</keyword>
<evidence type="ECO:0000256" key="2">
    <source>
        <dbReference type="SAM" id="SignalP"/>
    </source>
</evidence>
<sequence length="135" mass="14149">MRYFALLALAAAATVSAAAAQPVDTVALDANPAVGVAARSDGAVGKRDPDDVEISARAPHAAGASDPPRRRQRRARHADGERRRALSSPGAPPVDSTGGLDRRRRGDFEIEIAKRFGKLRATPGAHPDFGRPGHS</sequence>
<evidence type="ECO:0000256" key="1">
    <source>
        <dbReference type="SAM" id="MobiDB-lite"/>
    </source>
</evidence>
<feature type="region of interest" description="Disordered" evidence="1">
    <location>
        <begin position="39"/>
        <end position="135"/>
    </location>
</feature>
<dbReference type="Proteomes" id="UP001217918">
    <property type="component" value="Unassembled WGS sequence"/>
</dbReference>
<proteinExistence type="predicted"/>
<dbReference type="EMBL" id="JAQQPM010000003">
    <property type="protein sequence ID" value="KAK2069199.1"/>
    <property type="molecule type" value="Genomic_DNA"/>
</dbReference>
<name>A0AAD9I0Z6_9PEZI</name>
<comment type="caution">
    <text evidence="3">The sequence shown here is derived from an EMBL/GenBank/DDBJ whole genome shotgun (WGS) entry which is preliminary data.</text>
</comment>
<evidence type="ECO:0000313" key="4">
    <source>
        <dbReference type="Proteomes" id="UP001217918"/>
    </source>
</evidence>
<gene>
    <name evidence="3" type="ORF">P8C59_003800</name>
</gene>
<protein>
    <submittedName>
        <fullName evidence="3">Uncharacterized protein</fullName>
    </submittedName>
</protein>
<accession>A0AAD9I0Z6</accession>
<feature type="chain" id="PRO_5041925343" evidence="2">
    <location>
        <begin position="21"/>
        <end position="135"/>
    </location>
</feature>
<feature type="signal peptide" evidence="2">
    <location>
        <begin position="1"/>
        <end position="20"/>
    </location>
</feature>
<evidence type="ECO:0000313" key="3">
    <source>
        <dbReference type="EMBL" id="KAK2069199.1"/>
    </source>
</evidence>
<feature type="compositionally biased region" description="Basic and acidic residues" evidence="1">
    <location>
        <begin position="100"/>
        <end position="114"/>
    </location>
</feature>